<feature type="region of interest" description="Disordered" evidence="1">
    <location>
        <begin position="62"/>
        <end position="94"/>
    </location>
</feature>
<proteinExistence type="predicted"/>
<organism evidence="3 4">
    <name type="scientific">Celeribacter indicus</name>
    <dbReference type="NCBI Taxonomy" id="1208324"/>
    <lineage>
        <taxon>Bacteria</taxon>
        <taxon>Pseudomonadati</taxon>
        <taxon>Pseudomonadota</taxon>
        <taxon>Alphaproteobacteria</taxon>
        <taxon>Rhodobacterales</taxon>
        <taxon>Roseobacteraceae</taxon>
        <taxon>Celeribacter</taxon>
    </lineage>
</organism>
<feature type="compositionally biased region" description="Basic and acidic residues" evidence="1">
    <location>
        <begin position="71"/>
        <end position="84"/>
    </location>
</feature>
<evidence type="ECO:0000256" key="1">
    <source>
        <dbReference type="SAM" id="MobiDB-lite"/>
    </source>
</evidence>
<dbReference type="HOGENOM" id="CLU_049172_0_0_5"/>
<dbReference type="RefSeq" id="WP_043868914.1">
    <property type="nucleotide sequence ID" value="NZ_CP004393.1"/>
</dbReference>
<dbReference type="EMBL" id="CP004393">
    <property type="protein sequence ID" value="AJE45938.1"/>
    <property type="molecule type" value="Genomic_DNA"/>
</dbReference>
<reference evidence="3 4" key="1">
    <citation type="journal article" date="2014" name="Int. J. Syst. Evol. Microbiol.">
        <title>Celeribacter indicus sp. nov., a polycyclic aromatic hydrocarbon-degrading bacterium from deep-sea sediment and reclassification of Huaishuia halophila as Celeribacter halophilus comb. nov.</title>
        <authorList>
            <person name="Lai Q."/>
            <person name="Cao J."/>
            <person name="Yuan J."/>
            <person name="Li F."/>
            <person name="Shao Z."/>
        </authorList>
    </citation>
    <scope>NUCLEOTIDE SEQUENCE [LARGE SCALE GENOMIC DNA]</scope>
    <source>
        <strain evidence="3">P73</strain>
    </source>
</reference>
<dbReference type="KEGG" id="cid:P73_1223"/>
<feature type="region of interest" description="Disordered" evidence="1">
    <location>
        <begin position="106"/>
        <end position="142"/>
    </location>
</feature>
<dbReference type="OrthoDB" id="10020887at2"/>
<dbReference type="AlphaFoldDB" id="A0A0B5DQY1"/>
<sequence length="306" mass="32042">MGSPYDHLPSRAFWRSGVALQPPEAIEALFVPKFAVGPDTRIVTAGGGLSQHLHRALANRGWTVTEAEPAPEERRDAEARDRELSPACDDSADSLRHMLRRLREATGEIAPAGPVRHRDGRAGAPQPPNRSPAGGDSPETMRPAQADHLAALRGALADADLFVLTLGPAAMPEHGTAGDGPAAPAERAPTLPELRADLAALRALLTTLRPGIRLLLMLSPVPPAAAADMERLSAATHATSVLRAAAGEFAAAHEDVDYAPAFELLTGPAAGNRLYDPDLRRLTPAGISAATRMVLTAYETIGAGPA</sequence>
<dbReference type="InterPro" id="IPR014982">
    <property type="entry name" value="GSCFA"/>
</dbReference>
<feature type="domain" description="GSCFA" evidence="2">
    <location>
        <begin position="135"/>
        <end position="289"/>
    </location>
</feature>
<dbReference type="STRING" id="1208324.P73_1223"/>
<accession>A0A0B5DQY1</accession>
<evidence type="ECO:0000259" key="2">
    <source>
        <dbReference type="Pfam" id="PF08885"/>
    </source>
</evidence>
<evidence type="ECO:0000313" key="3">
    <source>
        <dbReference type="EMBL" id="AJE45938.1"/>
    </source>
</evidence>
<protein>
    <recommendedName>
        <fullName evidence="2">GSCFA domain-containing protein</fullName>
    </recommendedName>
</protein>
<keyword evidence="4" id="KW-1185">Reference proteome</keyword>
<gene>
    <name evidence="3" type="ORF">P73_1223</name>
</gene>
<dbReference type="Pfam" id="PF08885">
    <property type="entry name" value="GSCFA"/>
    <property type="match status" value="1"/>
</dbReference>
<name>A0A0B5DQY1_9RHOB</name>
<evidence type="ECO:0000313" key="4">
    <source>
        <dbReference type="Proteomes" id="UP000031521"/>
    </source>
</evidence>
<dbReference type="Proteomes" id="UP000031521">
    <property type="component" value="Chromosome"/>
</dbReference>